<sequence length="102" mass="11624">MGAPGKRKLAFAGDATRGEGLPYKLNFAFEGLATFVFRHWDGNFRREVILRFGQESGSGAYPWYMGSTPFHCDISDFDGLVCGELSFFRGNRHKYYVYPRPI</sequence>
<proteinExistence type="predicted"/>
<comment type="caution">
    <text evidence="1">The sequence shown here is derived from an EMBL/GenBank/DDBJ whole genome shotgun (WGS) entry which is preliminary data.</text>
</comment>
<organism evidence="1 2">
    <name type="scientific">Symbiodinium microadriaticum</name>
    <name type="common">Dinoflagellate</name>
    <name type="synonym">Zooxanthella microadriatica</name>
    <dbReference type="NCBI Taxonomy" id="2951"/>
    <lineage>
        <taxon>Eukaryota</taxon>
        <taxon>Sar</taxon>
        <taxon>Alveolata</taxon>
        <taxon>Dinophyceae</taxon>
        <taxon>Suessiales</taxon>
        <taxon>Symbiodiniaceae</taxon>
        <taxon>Symbiodinium</taxon>
    </lineage>
</organism>
<reference evidence="1 2" key="1">
    <citation type="submission" date="2016-02" db="EMBL/GenBank/DDBJ databases">
        <title>Genome analysis of coral dinoflagellate symbionts highlights evolutionary adaptations to a symbiotic lifestyle.</title>
        <authorList>
            <person name="Aranda M."/>
            <person name="Li Y."/>
            <person name="Liew Y.J."/>
            <person name="Baumgarten S."/>
            <person name="Simakov O."/>
            <person name="Wilson M."/>
            <person name="Piel J."/>
            <person name="Ashoor H."/>
            <person name="Bougouffa S."/>
            <person name="Bajic V.B."/>
            <person name="Ryu T."/>
            <person name="Ravasi T."/>
            <person name="Bayer T."/>
            <person name="Micklem G."/>
            <person name="Kim H."/>
            <person name="Bhak J."/>
            <person name="Lajeunesse T.C."/>
            <person name="Voolstra C.R."/>
        </authorList>
    </citation>
    <scope>NUCLEOTIDE SEQUENCE [LARGE SCALE GENOMIC DNA]</scope>
    <source>
        <strain evidence="1 2">CCMP2467</strain>
    </source>
</reference>
<name>A0A1Q9CZL5_SYMMI</name>
<dbReference type="EMBL" id="LSRX01000819">
    <property type="protein sequence ID" value="OLP88357.1"/>
    <property type="molecule type" value="Genomic_DNA"/>
</dbReference>
<accession>A0A1Q9CZL5</accession>
<gene>
    <name evidence="1" type="ORF">AK812_SmicGene30346</name>
</gene>
<protein>
    <submittedName>
        <fullName evidence="1">Uncharacterized protein</fullName>
    </submittedName>
</protein>
<dbReference type="Proteomes" id="UP000186817">
    <property type="component" value="Unassembled WGS sequence"/>
</dbReference>
<keyword evidence="2" id="KW-1185">Reference proteome</keyword>
<evidence type="ECO:0000313" key="1">
    <source>
        <dbReference type="EMBL" id="OLP88357.1"/>
    </source>
</evidence>
<dbReference type="AlphaFoldDB" id="A0A1Q9CZL5"/>
<evidence type="ECO:0000313" key="2">
    <source>
        <dbReference type="Proteomes" id="UP000186817"/>
    </source>
</evidence>